<evidence type="ECO:0000313" key="1">
    <source>
        <dbReference type="EMBL" id="KAF7179173.1"/>
    </source>
</evidence>
<organism evidence="1 2">
    <name type="scientific">Aspergillus felis</name>
    <dbReference type="NCBI Taxonomy" id="1287682"/>
    <lineage>
        <taxon>Eukaryota</taxon>
        <taxon>Fungi</taxon>
        <taxon>Dikarya</taxon>
        <taxon>Ascomycota</taxon>
        <taxon>Pezizomycotina</taxon>
        <taxon>Eurotiomycetes</taxon>
        <taxon>Eurotiomycetidae</taxon>
        <taxon>Eurotiales</taxon>
        <taxon>Aspergillaceae</taxon>
        <taxon>Aspergillus</taxon>
        <taxon>Aspergillus subgen. Fumigati</taxon>
    </lineage>
</organism>
<name>A0A8H6V546_9EURO</name>
<dbReference type="AlphaFoldDB" id="A0A8H6V546"/>
<reference evidence="1" key="1">
    <citation type="submission" date="2020-06" db="EMBL/GenBank/DDBJ databases">
        <title>Draft genome sequences of strains closely related to Aspergillus parafelis and Aspergillus hiratsukae.</title>
        <authorList>
            <person name="Dos Santos R.A.C."/>
            <person name="Rivero-Menendez O."/>
            <person name="Steenwyk J.L."/>
            <person name="Mead M.E."/>
            <person name="Goldman G.H."/>
            <person name="Alastruey-Izquierdo A."/>
            <person name="Rokas A."/>
        </authorList>
    </citation>
    <scope>NUCLEOTIDE SEQUENCE</scope>
    <source>
        <strain evidence="1">CNM-CM7691</strain>
    </source>
</reference>
<protein>
    <submittedName>
        <fullName evidence="1">Uncharacterized protein</fullName>
    </submittedName>
</protein>
<sequence length="185" mass="21625">MPPLRVYMQRGEITFDLMQNEIEDGGFWIKVNEFKLEHLDLEVRKNLKTNKSIRRGFVNIFQIATECLKARKVPTAENLNWCCNNRREWPPDTKNYLRRAGTQMGFRAVLRYMFDAAKEEDEKADRIIYMSGLAASLRRLAWVVEQQGRKNVDGRPSVTCTWRGRQLAVLRSYDQYLTTVSVGSI</sequence>
<proteinExistence type="predicted"/>
<gene>
    <name evidence="1" type="ORF">CNMCM7691_008104</name>
</gene>
<comment type="caution">
    <text evidence="1">The sequence shown here is derived from an EMBL/GenBank/DDBJ whole genome shotgun (WGS) entry which is preliminary data.</text>
</comment>
<dbReference type="Proteomes" id="UP000641853">
    <property type="component" value="Unassembled WGS sequence"/>
</dbReference>
<dbReference type="EMBL" id="JACBAG010001867">
    <property type="protein sequence ID" value="KAF7179173.1"/>
    <property type="molecule type" value="Genomic_DNA"/>
</dbReference>
<accession>A0A8H6V546</accession>
<evidence type="ECO:0000313" key="2">
    <source>
        <dbReference type="Proteomes" id="UP000641853"/>
    </source>
</evidence>
<keyword evidence="2" id="KW-1185">Reference proteome</keyword>